<evidence type="ECO:0000313" key="3">
    <source>
        <dbReference type="EMBL" id="KAJ7698680.1"/>
    </source>
</evidence>
<reference evidence="3" key="1">
    <citation type="submission" date="2023-03" db="EMBL/GenBank/DDBJ databases">
        <title>Massive genome expansion in bonnet fungi (Mycena s.s.) driven by repeated elements and novel gene families across ecological guilds.</title>
        <authorList>
            <consortium name="Lawrence Berkeley National Laboratory"/>
            <person name="Harder C.B."/>
            <person name="Miyauchi S."/>
            <person name="Viragh M."/>
            <person name="Kuo A."/>
            <person name="Thoen E."/>
            <person name="Andreopoulos B."/>
            <person name="Lu D."/>
            <person name="Skrede I."/>
            <person name="Drula E."/>
            <person name="Henrissat B."/>
            <person name="Morin E."/>
            <person name="Kohler A."/>
            <person name="Barry K."/>
            <person name="LaButti K."/>
            <person name="Morin E."/>
            <person name="Salamov A."/>
            <person name="Lipzen A."/>
            <person name="Mereny Z."/>
            <person name="Hegedus B."/>
            <person name="Baldrian P."/>
            <person name="Stursova M."/>
            <person name="Weitz H."/>
            <person name="Taylor A."/>
            <person name="Grigoriev I.V."/>
            <person name="Nagy L.G."/>
            <person name="Martin F."/>
            <person name="Kauserud H."/>
        </authorList>
    </citation>
    <scope>NUCLEOTIDE SEQUENCE</scope>
    <source>
        <strain evidence="3">CBHHK067</strain>
    </source>
</reference>
<feature type="domain" description="HNH nuclease" evidence="2">
    <location>
        <begin position="163"/>
        <end position="228"/>
    </location>
</feature>
<sequence length="474" mass="52342">MSFSVACSPRPADPSLPLLPTTGPVDIYHPLSLRTPFLSLQTSPIAPQSTVHGIPLGIVLDACFVLASNRRGQLRALDPPHEPFTIEDPDVLLEKGGYIFVVLSDEGSWDSNYSLCPSFEEWDAPVVIPSRWEGPRLTPVASTSGISAPSDVSMAVRTEDRVCIISGAETGLQASHIIPKGEKEWFRDQYRTMLGYGARNLRDINSVHNEVALRADLNGQGLDHGHFVFAPYGKNTVAIFPCLTARDLAYQFHLKIVNIPSRIVPGFLFIRFAWAVFKFWTFDLAETADDIEVRLHAILKRKREDGDTLSDNDSGDDRAGDVKKTKKAKEDTGGGGNIRGRKREERGSGGGGGGRKDDGGKQHSQQNPDEALLAVYEAQDAALQSRHLTVGDEKVGRYPGFSKIKRLEMIYKRDHPEVSAVRDPRVWDGENIEPSKKSTQSFYKRDHPEVSAIGDPRLLQGNTNGLPWLRRAAV</sequence>
<comment type="caution">
    <text evidence="3">The sequence shown here is derived from an EMBL/GenBank/DDBJ whole genome shotgun (WGS) entry which is preliminary data.</text>
</comment>
<protein>
    <recommendedName>
        <fullName evidence="2">HNH nuclease domain-containing protein</fullName>
    </recommendedName>
</protein>
<organism evidence="3 4">
    <name type="scientific">Mycena rosella</name>
    <name type="common">Pink bonnet</name>
    <name type="synonym">Agaricus rosellus</name>
    <dbReference type="NCBI Taxonomy" id="1033263"/>
    <lineage>
        <taxon>Eukaryota</taxon>
        <taxon>Fungi</taxon>
        <taxon>Dikarya</taxon>
        <taxon>Basidiomycota</taxon>
        <taxon>Agaricomycotina</taxon>
        <taxon>Agaricomycetes</taxon>
        <taxon>Agaricomycetidae</taxon>
        <taxon>Agaricales</taxon>
        <taxon>Marasmiineae</taxon>
        <taxon>Mycenaceae</taxon>
        <taxon>Mycena</taxon>
    </lineage>
</organism>
<proteinExistence type="predicted"/>
<keyword evidence="4" id="KW-1185">Reference proteome</keyword>
<gene>
    <name evidence="3" type="ORF">B0H17DRAFT_1196776</name>
</gene>
<feature type="compositionally biased region" description="Basic and acidic residues" evidence="1">
    <location>
        <begin position="315"/>
        <end position="332"/>
    </location>
</feature>
<name>A0AAD7DSH1_MYCRO</name>
<dbReference type="Proteomes" id="UP001221757">
    <property type="component" value="Unassembled WGS sequence"/>
</dbReference>
<evidence type="ECO:0000259" key="2">
    <source>
        <dbReference type="Pfam" id="PF13391"/>
    </source>
</evidence>
<accession>A0AAD7DSH1</accession>
<dbReference type="InterPro" id="IPR003615">
    <property type="entry name" value="HNH_nuc"/>
</dbReference>
<feature type="region of interest" description="Disordered" evidence="1">
    <location>
        <begin position="304"/>
        <end position="367"/>
    </location>
</feature>
<evidence type="ECO:0000256" key="1">
    <source>
        <dbReference type="SAM" id="MobiDB-lite"/>
    </source>
</evidence>
<dbReference type="AlphaFoldDB" id="A0AAD7DSH1"/>
<evidence type="ECO:0000313" key="4">
    <source>
        <dbReference type="Proteomes" id="UP001221757"/>
    </source>
</evidence>
<dbReference type="EMBL" id="JARKIE010000025">
    <property type="protein sequence ID" value="KAJ7698680.1"/>
    <property type="molecule type" value="Genomic_DNA"/>
</dbReference>
<dbReference type="Pfam" id="PF13391">
    <property type="entry name" value="HNH_2"/>
    <property type="match status" value="1"/>
</dbReference>